<sequence>MNKRIYQINDTRAEPSLVADLRRIFEALPPSETDEAVSRRLRAMTQRVLADEEARRQRLAG</sequence>
<dbReference type="AlphaFoldDB" id="A0A162LWD1"/>
<reference evidence="1 2" key="1">
    <citation type="submission" date="2015-12" db="EMBL/GenBank/DDBJ databases">
        <title>Genome sequence of Tistrella mobilis MCCC 1A02139.</title>
        <authorList>
            <person name="Lu L."/>
            <person name="Lai Q."/>
            <person name="Shao Z."/>
            <person name="Qian P."/>
        </authorList>
    </citation>
    <scope>NUCLEOTIDE SEQUENCE [LARGE SCALE GENOMIC DNA]</scope>
    <source>
        <strain evidence="1 2">MCCC 1A02139</strain>
    </source>
</reference>
<name>A0A162LWD1_9PROT</name>
<proteinExistence type="predicted"/>
<dbReference type="Proteomes" id="UP000075787">
    <property type="component" value="Unassembled WGS sequence"/>
</dbReference>
<dbReference type="RefSeq" id="WP_014746342.1">
    <property type="nucleotide sequence ID" value="NZ_CP121013.1"/>
</dbReference>
<dbReference type="GeneID" id="97243630"/>
<comment type="caution">
    <text evidence="1">The sequence shown here is derived from an EMBL/GenBank/DDBJ whole genome shotgun (WGS) entry which is preliminary data.</text>
</comment>
<protein>
    <submittedName>
        <fullName evidence="1">Uncharacterized protein</fullName>
    </submittedName>
</protein>
<evidence type="ECO:0000313" key="1">
    <source>
        <dbReference type="EMBL" id="KYO57402.1"/>
    </source>
</evidence>
<evidence type="ECO:0000313" key="2">
    <source>
        <dbReference type="Proteomes" id="UP000075787"/>
    </source>
</evidence>
<dbReference type="EMBL" id="LPZR01000024">
    <property type="protein sequence ID" value="KYO57402.1"/>
    <property type="molecule type" value="Genomic_DNA"/>
</dbReference>
<accession>A0A162LWD1</accession>
<gene>
    <name evidence="1" type="ORF">AUP44_02455</name>
</gene>
<organism evidence="1 2">
    <name type="scientific">Tistrella mobilis</name>
    <dbReference type="NCBI Taxonomy" id="171437"/>
    <lineage>
        <taxon>Bacteria</taxon>
        <taxon>Pseudomonadati</taxon>
        <taxon>Pseudomonadota</taxon>
        <taxon>Alphaproteobacteria</taxon>
        <taxon>Geminicoccales</taxon>
        <taxon>Geminicoccaceae</taxon>
        <taxon>Tistrella</taxon>
    </lineage>
</organism>